<dbReference type="GO" id="GO:0008305">
    <property type="term" value="C:integrin complex"/>
    <property type="evidence" value="ECO:0007669"/>
    <property type="project" value="InterPro"/>
</dbReference>
<dbReference type="RefSeq" id="WP_165869166.1">
    <property type="nucleotide sequence ID" value="NZ_SMFX01000001.1"/>
</dbReference>
<dbReference type="SMART" id="SM00191">
    <property type="entry name" value="Int_alpha"/>
    <property type="match status" value="6"/>
</dbReference>
<dbReference type="PANTHER" id="PTHR23220">
    <property type="entry name" value="INTEGRIN ALPHA"/>
    <property type="match status" value="1"/>
</dbReference>
<dbReference type="InterPro" id="IPR013517">
    <property type="entry name" value="FG-GAP"/>
</dbReference>
<feature type="chain" id="PRO_5020677492" evidence="4">
    <location>
        <begin position="29"/>
        <end position="461"/>
    </location>
</feature>
<dbReference type="SUPFAM" id="SSF69318">
    <property type="entry name" value="Integrin alpha N-terminal domain"/>
    <property type="match status" value="2"/>
</dbReference>
<evidence type="ECO:0000313" key="6">
    <source>
        <dbReference type="Proteomes" id="UP000295707"/>
    </source>
</evidence>
<name>A0A4R1HDF6_9GAMM</name>
<evidence type="ECO:0000313" key="5">
    <source>
        <dbReference type="EMBL" id="TCK18731.1"/>
    </source>
</evidence>
<accession>A0A4R1HDF6</accession>
<dbReference type="InterPro" id="IPR013519">
    <property type="entry name" value="Int_alpha_beta-p"/>
</dbReference>
<keyword evidence="3" id="KW-0325">Glycoprotein</keyword>
<dbReference type="GO" id="GO:0033627">
    <property type="term" value="P:cell adhesion mediated by integrin"/>
    <property type="evidence" value="ECO:0007669"/>
    <property type="project" value="TreeGrafter"/>
</dbReference>
<dbReference type="PRINTS" id="PR01185">
    <property type="entry name" value="INTEGRINA"/>
</dbReference>
<dbReference type="GO" id="GO:0009897">
    <property type="term" value="C:external side of plasma membrane"/>
    <property type="evidence" value="ECO:0007669"/>
    <property type="project" value="TreeGrafter"/>
</dbReference>
<keyword evidence="6" id="KW-1185">Reference proteome</keyword>
<comment type="caution">
    <text evidence="5">The sequence shown here is derived from an EMBL/GenBank/DDBJ whole genome shotgun (WGS) entry which is preliminary data.</text>
</comment>
<dbReference type="InterPro" id="IPR000413">
    <property type="entry name" value="Integrin_alpha"/>
</dbReference>
<dbReference type="Gene3D" id="2.130.10.130">
    <property type="entry name" value="Integrin alpha, N-terminal"/>
    <property type="match status" value="4"/>
</dbReference>
<organism evidence="5 6">
    <name type="scientific">Thiogranum longum</name>
    <dbReference type="NCBI Taxonomy" id="1537524"/>
    <lineage>
        <taxon>Bacteria</taxon>
        <taxon>Pseudomonadati</taxon>
        <taxon>Pseudomonadota</taxon>
        <taxon>Gammaproteobacteria</taxon>
        <taxon>Chromatiales</taxon>
        <taxon>Ectothiorhodospiraceae</taxon>
        <taxon>Thiogranum</taxon>
    </lineage>
</organism>
<dbReference type="GO" id="GO:0007229">
    <property type="term" value="P:integrin-mediated signaling pathway"/>
    <property type="evidence" value="ECO:0007669"/>
    <property type="project" value="TreeGrafter"/>
</dbReference>
<dbReference type="PANTHER" id="PTHR23220:SF122">
    <property type="entry name" value="INTEGRIN ALPHA-PS1"/>
    <property type="match status" value="1"/>
</dbReference>
<evidence type="ECO:0000256" key="1">
    <source>
        <dbReference type="ARBA" id="ARBA00022729"/>
    </source>
</evidence>
<evidence type="ECO:0000256" key="4">
    <source>
        <dbReference type="SAM" id="SignalP"/>
    </source>
</evidence>
<proteinExistence type="predicted"/>
<reference evidence="5 6" key="1">
    <citation type="submission" date="2019-03" db="EMBL/GenBank/DDBJ databases">
        <title>Genomic Encyclopedia of Type Strains, Phase IV (KMG-IV): sequencing the most valuable type-strain genomes for metagenomic binning, comparative biology and taxonomic classification.</title>
        <authorList>
            <person name="Goeker M."/>
        </authorList>
    </citation>
    <scope>NUCLEOTIDE SEQUENCE [LARGE SCALE GENOMIC DNA]</scope>
    <source>
        <strain evidence="5 6">DSM 19610</strain>
    </source>
</reference>
<evidence type="ECO:0000256" key="2">
    <source>
        <dbReference type="ARBA" id="ARBA00022737"/>
    </source>
</evidence>
<dbReference type="PROSITE" id="PS51470">
    <property type="entry name" value="FG_GAP"/>
    <property type="match status" value="4"/>
</dbReference>
<evidence type="ECO:0000256" key="3">
    <source>
        <dbReference type="ARBA" id="ARBA00023180"/>
    </source>
</evidence>
<gene>
    <name evidence="5" type="ORF">DFR30_2015</name>
</gene>
<dbReference type="GO" id="GO:0007160">
    <property type="term" value="P:cell-matrix adhesion"/>
    <property type="evidence" value="ECO:0007669"/>
    <property type="project" value="TreeGrafter"/>
</dbReference>
<dbReference type="InterPro" id="IPR028994">
    <property type="entry name" value="Integrin_alpha_N"/>
</dbReference>
<dbReference type="AlphaFoldDB" id="A0A4R1HDF6"/>
<dbReference type="GO" id="GO:0005178">
    <property type="term" value="F:integrin binding"/>
    <property type="evidence" value="ECO:0007669"/>
    <property type="project" value="TreeGrafter"/>
</dbReference>
<keyword evidence="2" id="KW-0677">Repeat</keyword>
<sequence length="461" mass="46621">MSQNKFNDRYARLLLLVSTLFLSGASVLQCSTGDTSFSSGGSSSLQIRTIDEQKISASSGNFNGALGDGDRFGSAVADLGDLESDGVRDLAVGAPFNDTGGADKGAAWVLFMDSDGRVDIKQKLSSGTGGLGTNLAIDDRFGSALAGVGDLDGDGVFDLAAGMPGNDDGGADRGEIRVAFLDTDGTILQTQRITDAGGGFDGNLDDDDRFGSAVADIGDVNGDGVTDLAVGAPNDDDGGSNAGAVWILMMKADGKVASQQKITEGAGGFDGSLSADDQFGASVAGIGDLDNDGIPDLAIGAPGGDDGGTDRGEIWVVFLDADGRVRQRQRVADSGGGFAGKLSNDDRFGTAVANAGDIDGDGVTDLVVGAPNDDEVASNAGAVWVLMMGTDGRVADWQKITQDAGGFKGGLDSDDQFGAAIAGIDDLDNNGVPDLAVGTPGDDDGGTDQGAVWILFMDREI</sequence>
<dbReference type="Pfam" id="PF01839">
    <property type="entry name" value="FG-GAP"/>
    <property type="match status" value="5"/>
</dbReference>
<dbReference type="GO" id="GO:0098609">
    <property type="term" value="P:cell-cell adhesion"/>
    <property type="evidence" value="ECO:0007669"/>
    <property type="project" value="TreeGrafter"/>
</dbReference>
<feature type="signal peptide" evidence="4">
    <location>
        <begin position="1"/>
        <end position="28"/>
    </location>
</feature>
<protein>
    <submittedName>
        <fullName evidence="5">FG-GAP repeat protein</fullName>
    </submittedName>
</protein>
<dbReference type="Proteomes" id="UP000295707">
    <property type="component" value="Unassembled WGS sequence"/>
</dbReference>
<dbReference type="EMBL" id="SMFX01000001">
    <property type="protein sequence ID" value="TCK18731.1"/>
    <property type="molecule type" value="Genomic_DNA"/>
</dbReference>
<keyword evidence="1 4" id="KW-0732">Signal</keyword>